<evidence type="ECO:0000313" key="1">
    <source>
        <dbReference type="EMBL" id="CEL58560.1"/>
    </source>
</evidence>
<protein>
    <submittedName>
        <fullName evidence="1">Uncharacterized protein</fullName>
    </submittedName>
</protein>
<dbReference type="Proteomes" id="UP000059188">
    <property type="component" value="Unassembled WGS sequence"/>
</dbReference>
<dbReference type="EMBL" id="LN679131">
    <property type="protein sequence ID" value="CEL58560.1"/>
    <property type="molecule type" value="Genomic_DNA"/>
</dbReference>
<dbReference type="AlphaFoldDB" id="A0A0B7FLM4"/>
<name>A0A0B7FLM4_THACB</name>
<evidence type="ECO:0000313" key="2">
    <source>
        <dbReference type="Proteomes" id="UP000059188"/>
    </source>
</evidence>
<organism evidence="1 2">
    <name type="scientific">Thanatephorus cucumeris (strain AG1-IB / isolate 7/3/14)</name>
    <name type="common">Lettuce bottom rot fungus</name>
    <name type="synonym">Rhizoctonia solani</name>
    <dbReference type="NCBI Taxonomy" id="1108050"/>
    <lineage>
        <taxon>Eukaryota</taxon>
        <taxon>Fungi</taxon>
        <taxon>Dikarya</taxon>
        <taxon>Basidiomycota</taxon>
        <taxon>Agaricomycotina</taxon>
        <taxon>Agaricomycetes</taxon>
        <taxon>Cantharellales</taxon>
        <taxon>Ceratobasidiaceae</taxon>
        <taxon>Rhizoctonia</taxon>
        <taxon>Rhizoctonia solani AG-1</taxon>
    </lineage>
</organism>
<reference evidence="1 2" key="1">
    <citation type="submission" date="2014-11" db="EMBL/GenBank/DDBJ databases">
        <authorList>
            <person name="Wibberg Daniel"/>
        </authorList>
    </citation>
    <scope>NUCLEOTIDE SEQUENCE [LARGE SCALE GENOMIC DNA]</scope>
    <source>
        <strain evidence="1">Rhizoctonia solani AG1-IB 7/3/14</strain>
    </source>
</reference>
<keyword evidence="2" id="KW-1185">Reference proteome</keyword>
<accession>A0A0B7FLM4</accession>
<proteinExistence type="predicted"/>
<sequence>MHTNLANPELHSQGGFVCTKGQVLRPEEYLGEYSAIPQLAKRPETPVAFFLINLATFLSDERPLQVMCVQI</sequence>
<gene>
    <name evidence="1" type="ORF">RSOLAG1IB_08635</name>
</gene>